<gene>
    <name evidence="1" type="ORF">L195_g061859</name>
</gene>
<dbReference type="EMBL" id="ASHM01160012">
    <property type="protein sequence ID" value="PNX63918.1"/>
    <property type="molecule type" value="Genomic_DNA"/>
</dbReference>
<feature type="non-terminal residue" evidence="1">
    <location>
        <position position="49"/>
    </location>
</feature>
<dbReference type="AlphaFoldDB" id="A0A2K3KCC3"/>
<evidence type="ECO:0000313" key="2">
    <source>
        <dbReference type="Proteomes" id="UP000236291"/>
    </source>
</evidence>
<reference evidence="1 2" key="1">
    <citation type="journal article" date="2014" name="Am. J. Bot.">
        <title>Genome assembly and annotation for red clover (Trifolium pratense; Fabaceae).</title>
        <authorList>
            <person name="Istvanek J."/>
            <person name="Jaros M."/>
            <person name="Krenek A."/>
            <person name="Repkova J."/>
        </authorList>
    </citation>
    <scope>NUCLEOTIDE SEQUENCE [LARGE SCALE GENOMIC DNA]</scope>
    <source>
        <strain evidence="2">cv. Tatra</strain>
        <tissue evidence="1">Young leaves</tissue>
    </source>
</reference>
<dbReference type="Proteomes" id="UP000236291">
    <property type="component" value="Unassembled WGS sequence"/>
</dbReference>
<reference evidence="1 2" key="2">
    <citation type="journal article" date="2017" name="Front. Plant Sci.">
        <title>Gene Classification and Mining of Molecular Markers Useful in Red Clover (Trifolium pratense) Breeding.</title>
        <authorList>
            <person name="Istvanek J."/>
            <person name="Dluhosova J."/>
            <person name="Dluhos P."/>
            <person name="Patkova L."/>
            <person name="Nedelnik J."/>
            <person name="Repkova J."/>
        </authorList>
    </citation>
    <scope>NUCLEOTIDE SEQUENCE [LARGE SCALE GENOMIC DNA]</scope>
    <source>
        <strain evidence="2">cv. Tatra</strain>
        <tissue evidence="1">Young leaves</tissue>
    </source>
</reference>
<accession>A0A2K3KCC3</accession>
<protein>
    <submittedName>
        <fullName evidence="1">Copia-type polyprotein</fullName>
    </submittedName>
</protein>
<evidence type="ECO:0000313" key="1">
    <source>
        <dbReference type="EMBL" id="PNX63918.1"/>
    </source>
</evidence>
<organism evidence="1 2">
    <name type="scientific">Trifolium pratense</name>
    <name type="common">Red clover</name>
    <dbReference type="NCBI Taxonomy" id="57577"/>
    <lineage>
        <taxon>Eukaryota</taxon>
        <taxon>Viridiplantae</taxon>
        <taxon>Streptophyta</taxon>
        <taxon>Embryophyta</taxon>
        <taxon>Tracheophyta</taxon>
        <taxon>Spermatophyta</taxon>
        <taxon>Magnoliopsida</taxon>
        <taxon>eudicotyledons</taxon>
        <taxon>Gunneridae</taxon>
        <taxon>Pentapetalae</taxon>
        <taxon>rosids</taxon>
        <taxon>fabids</taxon>
        <taxon>Fabales</taxon>
        <taxon>Fabaceae</taxon>
        <taxon>Papilionoideae</taxon>
        <taxon>50 kb inversion clade</taxon>
        <taxon>NPAAA clade</taxon>
        <taxon>Hologalegina</taxon>
        <taxon>IRL clade</taxon>
        <taxon>Trifolieae</taxon>
        <taxon>Trifolium</taxon>
    </lineage>
</organism>
<proteinExistence type="predicted"/>
<comment type="caution">
    <text evidence="1">The sequence shown here is derived from an EMBL/GenBank/DDBJ whole genome shotgun (WGS) entry which is preliminary data.</text>
</comment>
<name>A0A2K3KCC3_TRIPR</name>
<sequence length="49" mass="5564">MFSTSEDPETYEDAAKLKVWREAMESEINSIESNDTWELTTLPQGAKAI</sequence>